<evidence type="ECO:0000259" key="5">
    <source>
        <dbReference type="PROSITE" id="PS51134"/>
    </source>
</evidence>
<dbReference type="PRINTS" id="PR00685">
    <property type="entry name" value="TIFACTORIIB"/>
</dbReference>
<feature type="compositionally biased region" description="Acidic residues" evidence="4">
    <location>
        <begin position="7"/>
        <end position="17"/>
    </location>
</feature>
<dbReference type="SUPFAM" id="SSF57783">
    <property type="entry name" value="Zinc beta-ribbon"/>
    <property type="match status" value="1"/>
</dbReference>
<dbReference type="Gene3D" id="1.10.472.10">
    <property type="entry name" value="Cyclin-like"/>
    <property type="match status" value="1"/>
</dbReference>
<dbReference type="GO" id="GO:0097550">
    <property type="term" value="C:transcription preinitiation complex"/>
    <property type="evidence" value="ECO:0007669"/>
    <property type="project" value="TreeGrafter"/>
</dbReference>
<dbReference type="InterPro" id="IPR013137">
    <property type="entry name" value="Znf_TFIIB"/>
</dbReference>
<evidence type="ECO:0000313" key="6">
    <source>
        <dbReference type="EMBL" id="QHU00244.1"/>
    </source>
</evidence>
<dbReference type="GO" id="GO:0017025">
    <property type="term" value="F:TBP-class protein binding"/>
    <property type="evidence" value="ECO:0007669"/>
    <property type="project" value="InterPro"/>
</dbReference>
<protein>
    <recommendedName>
        <fullName evidence="5">TFIIB-type domain-containing protein</fullName>
    </recommendedName>
</protein>
<proteinExistence type="predicted"/>
<evidence type="ECO:0000256" key="2">
    <source>
        <dbReference type="ARBA" id="ARBA00023015"/>
    </source>
</evidence>
<feature type="domain" description="TFIIB-type" evidence="5">
    <location>
        <begin position="53"/>
        <end position="84"/>
    </location>
</feature>
<name>A0A6C0J9F3_9ZZZZ</name>
<organism evidence="6">
    <name type="scientific">viral metagenome</name>
    <dbReference type="NCBI Taxonomy" id="1070528"/>
    <lineage>
        <taxon>unclassified sequences</taxon>
        <taxon>metagenomes</taxon>
        <taxon>organismal metagenomes</taxon>
    </lineage>
</organism>
<keyword evidence="2" id="KW-0805">Transcription regulation</keyword>
<evidence type="ECO:0000256" key="3">
    <source>
        <dbReference type="ARBA" id="ARBA00023163"/>
    </source>
</evidence>
<dbReference type="AlphaFoldDB" id="A0A6C0J9F3"/>
<accession>A0A6C0J9F3</accession>
<dbReference type="PROSITE" id="PS51134">
    <property type="entry name" value="ZF_TFIIB"/>
    <property type="match status" value="1"/>
</dbReference>
<reference evidence="6" key="1">
    <citation type="journal article" date="2020" name="Nature">
        <title>Giant virus diversity and host interactions through global metagenomics.</title>
        <authorList>
            <person name="Schulz F."/>
            <person name="Roux S."/>
            <person name="Paez-Espino D."/>
            <person name="Jungbluth S."/>
            <person name="Walsh D.A."/>
            <person name="Denef V.J."/>
            <person name="McMahon K.D."/>
            <person name="Konstantinidis K.T."/>
            <person name="Eloe-Fadrosh E.A."/>
            <person name="Kyrpides N.C."/>
            <person name="Woyke T."/>
        </authorList>
    </citation>
    <scope>NUCLEOTIDE SEQUENCE</scope>
    <source>
        <strain evidence="6">GVMAG-M-3300025860-12</strain>
    </source>
</reference>
<dbReference type="SUPFAM" id="SSF47954">
    <property type="entry name" value="Cyclin-like"/>
    <property type="match status" value="2"/>
</dbReference>
<evidence type="ECO:0000256" key="1">
    <source>
        <dbReference type="ARBA" id="ARBA00022737"/>
    </source>
</evidence>
<evidence type="ECO:0000256" key="4">
    <source>
        <dbReference type="SAM" id="MobiDB-lite"/>
    </source>
</evidence>
<keyword evidence="1" id="KW-0677">Repeat</keyword>
<dbReference type="PANTHER" id="PTHR11618:SF13">
    <property type="entry name" value="TRANSCRIPTION INITIATION FACTOR IIB"/>
    <property type="match status" value="1"/>
</dbReference>
<sequence length="376" mass="42928">MSKIDSTDTETEIDSETTTDNFLEMSEDDIDNLLLGCDLNLLNKYTDSNKVVNTDCCISCSSENLIKDENKGHFVCCDCGVINNTILDKSPNFKDTDESSSSYGCPTNYFYPKSALGTKMRTKGYNKISLLQRQGQMPYKEKSLMEELKKIQQKCKQYSITQNIIDSAKCLYKKINDSKHKKGTRKGKNRIMRCINRKSMIAACVFYACKLQNEPRSPKEIADIYSLEIKHVNRGYRKFMDVIDINEFISNFNSSNATDFISRFAIKLEMDNEYIDIAKSIADNIQKLDLASTHEPPSVAAGCILLVVNLNSLNISKKQISKVFSISDVTISKTYRRIYPYYKIITNNFITDMILEKKQNIPKKKVDINESNLVII</sequence>
<dbReference type="GO" id="GO:0070897">
    <property type="term" value="P:transcription preinitiation complex assembly"/>
    <property type="evidence" value="ECO:0007669"/>
    <property type="project" value="InterPro"/>
</dbReference>
<dbReference type="InterPro" id="IPR036915">
    <property type="entry name" value="Cyclin-like_sf"/>
</dbReference>
<keyword evidence="3" id="KW-0804">Transcription</keyword>
<dbReference type="GO" id="GO:0005634">
    <property type="term" value="C:nucleus"/>
    <property type="evidence" value="ECO:0007669"/>
    <property type="project" value="TreeGrafter"/>
</dbReference>
<dbReference type="PANTHER" id="PTHR11618">
    <property type="entry name" value="TRANSCRIPTION INITIATION FACTOR IIB-RELATED"/>
    <property type="match status" value="1"/>
</dbReference>
<feature type="region of interest" description="Disordered" evidence="4">
    <location>
        <begin position="1"/>
        <end position="21"/>
    </location>
</feature>
<dbReference type="EMBL" id="MN740325">
    <property type="protein sequence ID" value="QHU00244.1"/>
    <property type="molecule type" value="Genomic_DNA"/>
</dbReference>
<dbReference type="Gene3D" id="1.10.472.170">
    <property type="match status" value="1"/>
</dbReference>
<dbReference type="InterPro" id="IPR013150">
    <property type="entry name" value="TFIIB_cyclin"/>
</dbReference>
<dbReference type="InterPro" id="IPR000812">
    <property type="entry name" value="TFIIB"/>
</dbReference>
<dbReference type="Pfam" id="PF00382">
    <property type="entry name" value="TFIIB"/>
    <property type="match status" value="2"/>
</dbReference>